<evidence type="ECO:0000313" key="2">
    <source>
        <dbReference type="EMBL" id="EAQ13873.1"/>
    </source>
</evidence>
<dbReference type="GO" id="GO:0008775">
    <property type="term" value="F:acetate CoA-transferase activity"/>
    <property type="evidence" value="ECO:0007669"/>
    <property type="project" value="InterPro"/>
</dbReference>
<dbReference type="RefSeq" id="WP_008332055.1">
    <property type="nucleotide sequence ID" value="NZ_CH902578.1"/>
</dbReference>
<evidence type="ECO:0000313" key="3">
    <source>
        <dbReference type="Proteomes" id="UP000002931"/>
    </source>
</evidence>
<dbReference type="EMBL" id="AAMT01000003">
    <property type="protein sequence ID" value="EAQ13873.1"/>
    <property type="molecule type" value="Genomic_DNA"/>
</dbReference>
<dbReference type="Proteomes" id="UP000002931">
    <property type="component" value="Unassembled WGS sequence"/>
</dbReference>
<evidence type="ECO:0000259" key="1">
    <source>
        <dbReference type="Pfam" id="PF13336"/>
    </source>
</evidence>
<dbReference type="InterPro" id="IPR037171">
    <property type="entry name" value="NagB/RpiA_transferase-like"/>
</dbReference>
<dbReference type="InterPro" id="IPR046433">
    <property type="entry name" value="ActCoA_hydro"/>
</dbReference>
<dbReference type="Gene3D" id="3.40.1080.10">
    <property type="entry name" value="Glutaconate Coenzyme A-transferase"/>
    <property type="match status" value="1"/>
</dbReference>
<sequence>MAEAEAEFTARADAIAAEIIERTGGDIRLALPLGLGKPVTLVNALTRAVAARPDVKLSILTALTLEPPDMSSGMARRFLEPAKDRLFGAYPTLDYAEMQRAGTLPDNIEVSEFFMLAGRWIGVLSAQRHYIPANYTHAFDVLSAWKPNLMFQLLAPLDEGFSLSCNTDISSDLLRDRRAGRMDFLLVGEVNGNLPAMDGAEARVARDEVDLLLDPAPNFDLFSVVKQPVSDAAHAIGLHVARTVRDGGTLQIGIGTIGDAVANALILRQSGGLSEVARTCPFDTDGFDEDGSFETGLYGVTEMLVDGLLHLFERGIVKREVDGAAIHAGFFVDCRDFYERLRALSDAERAKIRMMPVSFTNQLYGDEPAKRAARVDARFVNSAMKATLLGGLVSDVTSGGQEVSGIGGQFNFIEQAFALDGARAILTLPATRTSKGETTSNIVWEHPHESVPRAYRDVIVTEYGIADLRGKRDEDAVAAMLRITDSRFQDALLDKAKSAGKLAKDFTIDPAWRQNTPERVKAWLAPHDLPDFPFGTDFDETEKGLLPVLAHLSNAQGSRLALAKLILSGVFAPKPEDKMRRMNLASPVGFGERLEAFALAGAIRAVSRR</sequence>
<dbReference type="InterPro" id="IPR026888">
    <property type="entry name" value="AcetylCoA_hyd_C"/>
</dbReference>
<gene>
    <name evidence="2" type="ORF">RB2654_12409</name>
</gene>
<organism evidence="2 3">
    <name type="scientific">Maritimibacter alkaliphilus HTCC2654</name>
    <dbReference type="NCBI Taxonomy" id="314271"/>
    <lineage>
        <taxon>Bacteria</taxon>
        <taxon>Pseudomonadati</taxon>
        <taxon>Pseudomonadota</taxon>
        <taxon>Alphaproteobacteria</taxon>
        <taxon>Rhodobacterales</taxon>
        <taxon>Roseobacteraceae</taxon>
        <taxon>Maritimibacter</taxon>
    </lineage>
</organism>
<dbReference type="HOGENOM" id="CLU_442578_0_0_5"/>
<dbReference type="Gene3D" id="3.40.1080.20">
    <property type="entry name" value="Acetyl-CoA hydrolase/transferase C-terminal domain"/>
    <property type="match status" value="1"/>
</dbReference>
<dbReference type="InterPro" id="IPR038460">
    <property type="entry name" value="AcetylCoA_hyd_C_sf"/>
</dbReference>
<accession>A3VCK7</accession>
<dbReference type="SUPFAM" id="SSF100950">
    <property type="entry name" value="NagB/RpiA/CoA transferase-like"/>
    <property type="match status" value="1"/>
</dbReference>
<dbReference type="GO" id="GO:0006083">
    <property type="term" value="P:acetate metabolic process"/>
    <property type="evidence" value="ECO:0007669"/>
    <property type="project" value="InterPro"/>
</dbReference>
<protein>
    <recommendedName>
        <fullName evidence="1">Acetyl-CoA hydrolase/transferase C-terminal domain-containing protein</fullName>
    </recommendedName>
</protein>
<dbReference type="Pfam" id="PF13336">
    <property type="entry name" value="AcetylCoA_hyd_C"/>
    <property type="match status" value="1"/>
</dbReference>
<keyword evidence="3" id="KW-1185">Reference proteome</keyword>
<dbReference type="OrthoDB" id="9801795at2"/>
<dbReference type="Gene3D" id="3.30.750.70">
    <property type="entry name" value="4-hydroxybutyrate coenzyme like domains"/>
    <property type="match status" value="1"/>
</dbReference>
<proteinExistence type="predicted"/>
<name>A3VCK7_9RHOB</name>
<dbReference type="PANTHER" id="PTHR21432:SF20">
    <property type="entry name" value="ACETYL-COA HYDROLASE"/>
    <property type="match status" value="1"/>
</dbReference>
<feature type="domain" description="Acetyl-CoA hydrolase/transferase C-terminal" evidence="1">
    <location>
        <begin position="337"/>
        <end position="496"/>
    </location>
</feature>
<reference evidence="2 3" key="1">
    <citation type="journal article" date="2010" name="J. Bacteriol.">
        <title>Genome sequences of Pelagibaca bermudensis HTCC2601T and Maritimibacter alkaliphilus HTCC2654T, the type strains of two marine Roseobacter genera.</title>
        <authorList>
            <person name="Thrash J.C."/>
            <person name="Cho J.C."/>
            <person name="Ferriera S."/>
            <person name="Johnson J."/>
            <person name="Vergin K.L."/>
            <person name="Giovannoni S.J."/>
        </authorList>
    </citation>
    <scope>NUCLEOTIDE SEQUENCE [LARGE SCALE GENOMIC DNA]</scope>
    <source>
        <strain evidence="2 3">HTCC2654</strain>
    </source>
</reference>
<comment type="caution">
    <text evidence="2">The sequence shown here is derived from an EMBL/GenBank/DDBJ whole genome shotgun (WGS) entry which is preliminary data.</text>
</comment>
<dbReference type="PANTHER" id="PTHR21432">
    <property type="entry name" value="ACETYL-COA HYDROLASE-RELATED"/>
    <property type="match status" value="1"/>
</dbReference>
<dbReference type="AlphaFoldDB" id="A3VCK7"/>
<dbReference type="eggNOG" id="COG0427">
    <property type="taxonomic scope" value="Bacteria"/>
</dbReference>
<dbReference type="STRING" id="314271.RB2654_12409"/>